<dbReference type="EMBL" id="JAMZEJ010000003">
    <property type="protein sequence ID" value="MCQ8240258.1"/>
    <property type="molecule type" value="Genomic_DNA"/>
</dbReference>
<evidence type="ECO:0000256" key="4">
    <source>
        <dbReference type="ARBA" id="ARBA00016218"/>
    </source>
</evidence>
<comment type="function">
    <text evidence="10">Catalyzes the transfer of pyrophosphate from adenosine triphosphate (ATP) to 6-hydroxymethyl-7,8-dihydropterin, an enzymatic step in folate biosynthesis pathway.</text>
</comment>
<dbReference type="RefSeq" id="WP_422919004.1">
    <property type="nucleotide sequence ID" value="NZ_JAMZEJ010000003.1"/>
</dbReference>
<evidence type="ECO:0000259" key="14">
    <source>
        <dbReference type="PROSITE" id="PS00794"/>
    </source>
</evidence>
<evidence type="ECO:0000256" key="12">
    <source>
        <dbReference type="ARBA" id="ARBA00033413"/>
    </source>
</evidence>
<dbReference type="PANTHER" id="PTHR43071">
    <property type="entry name" value="2-AMINO-4-HYDROXY-6-HYDROXYMETHYLDIHYDROPTERIDINE PYROPHOSPHOKINASE"/>
    <property type="match status" value="1"/>
</dbReference>
<dbReference type="EC" id="2.7.6.3" evidence="3"/>
<evidence type="ECO:0000313" key="15">
    <source>
        <dbReference type="EMBL" id="MCQ8240258.1"/>
    </source>
</evidence>
<comment type="similarity">
    <text evidence="2">Belongs to the HPPK family.</text>
</comment>
<evidence type="ECO:0000256" key="3">
    <source>
        <dbReference type="ARBA" id="ARBA00013253"/>
    </source>
</evidence>
<evidence type="ECO:0000256" key="6">
    <source>
        <dbReference type="ARBA" id="ARBA00022741"/>
    </source>
</evidence>
<feature type="compositionally biased region" description="Basic and acidic residues" evidence="13">
    <location>
        <begin position="1"/>
        <end position="12"/>
    </location>
</feature>
<evidence type="ECO:0000256" key="1">
    <source>
        <dbReference type="ARBA" id="ARBA00005051"/>
    </source>
</evidence>
<dbReference type="Proteomes" id="UP001524547">
    <property type="component" value="Unassembled WGS sequence"/>
</dbReference>
<organism evidence="15 16">
    <name type="scientific">Rhizosaccharibacter radicis</name>
    <dbReference type="NCBI Taxonomy" id="2782605"/>
    <lineage>
        <taxon>Bacteria</taxon>
        <taxon>Pseudomonadati</taxon>
        <taxon>Pseudomonadota</taxon>
        <taxon>Alphaproteobacteria</taxon>
        <taxon>Acetobacterales</taxon>
        <taxon>Acetobacteraceae</taxon>
        <taxon>Rhizosaccharibacter</taxon>
    </lineage>
</organism>
<reference evidence="15 16" key="1">
    <citation type="submission" date="2022-06" db="EMBL/GenBank/DDBJ databases">
        <title>Rhizosaccharibacter gen. nov. sp. nov. KSS12, endophytic bacteria isolated from sugarcane.</title>
        <authorList>
            <person name="Pitiwittayakul N."/>
        </authorList>
    </citation>
    <scope>NUCLEOTIDE SEQUENCE [LARGE SCALE GENOMIC DNA]</scope>
    <source>
        <strain evidence="15 16">KSS12</strain>
    </source>
</reference>
<dbReference type="NCBIfam" id="TIGR01498">
    <property type="entry name" value="folK"/>
    <property type="match status" value="1"/>
</dbReference>
<evidence type="ECO:0000256" key="2">
    <source>
        <dbReference type="ARBA" id="ARBA00005810"/>
    </source>
</evidence>
<dbReference type="Pfam" id="PF01288">
    <property type="entry name" value="HPPK"/>
    <property type="match status" value="1"/>
</dbReference>
<evidence type="ECO:0000313" key="16">
    <source>
        <dbReference type="Proteomes" id="UP001524547"/>
    </source>
</evidence>
<evidence type="ECO:0000256" key="7">
    <source>
        <dbReference type="ARBA" id="ARBA00022777"/>
    </source>
</evidence>
<keyword evidence="7" id="KW-0418">Kinase</keyword>
<dbReference type="Gene3D" id="3.30.70.560">
    <property type="entry name" value="7,8-Dihydro-6-hydroxymethylpterin-pyrophosphokinase HPPK"/>
    <property type="match status" value="1"/>
</dbReference>
<keyword evidence="8" id="KW-0067">ATP-binding</keyword>
<evidence type="ECO:0000256" key="11">
    <source>
        <dbReference type="ARBA" id="ARBA00029766"/>
    </source>
</evidence>
<dbReference type="PROSITE" id="PS00794">
    <property type="entry name" value="HPPK"/>
    <property type="match status" value="1"/>
</dbReference>
<dbReference type="CDD" id="cd00483">
    <property type="entry name" value="HPPK"/>
    <property type="match status" value="1"/>
</dbReference>
<sequence length="204" mass="21169">MTRPDGGHRDDAPAGGGQDAGGGERARGEGRGDAGILVAIGANLPGLAGGAADACLNAVDALRALPGLRVAAVSRWYESAPVPPSGQPPYVNGAVLLEPVAAMPDPATLLAGLQAIEAAFGRERGERNAARTLDLDIVAMAEIVRDAPDPVLPHPRAHERSFVLLPVRDVSPRWTHPRLGRDVDALIRDLPREALAPAAIRLLA</sequence>
<keyword evidence="6" id="KW-0547">Nucleotide-binding</keyword>
<comment type="pathway">
    <text evidence="1">Cofactor biosynthesis; tetrahydrofolate biosynthesis; 2-amino-4-hydroxy-6-hydroxymethyl-7,8-dihydropteridine diphosphate from 7,8-dihydroneopterin triphosphate: step 4/4.</text>
</comment>
<evidence type="ECO:0000256" key="13">
    <source>
        <dbReference type="SAM" id="MobiDB-lite"/>
    </source>
</evidence>
<dbReference type="PANTHER" id="PTHR43071:SF1">
    <property type="entry name" value="2-AMINO-4-HYDROXY-6-HYDROXYMETHYLDIHYDROPTERIDINE PYROPHOSPHOKINASE"/>
    <property type="match status" value="1"/>
</dbReference>
<dbReference type="InterPro" id="IPR035907">
    <property type="entry name" value="Hppk_sf"/>
</dbReference>
<dbReference type="SUPFAM" id="SSF55083">
    <property type="entry name" value="6-hydroxymethyl-7,8-dihydropterin pyrophosphokinase, HPPK"/>
    <property type="match status" value="1"/>
</dbReference>
<evidence type="ECO:0000256" key="8">
    <source>
        <dbReference type="ARBA" id="ARBA00022840"/>
    </source>
</evidence>
<feature type="domain" description="7,8-dihydro-6-hydroxymethylpterin-pyrophosphokinase" evidence="14">
    <location>
        <begin position="127"/>
        <end position="138"/>
    </location>
</feature>
<feature type="region of interest" description="Disordered" evidence="13">
    <location>
        <begin position="1"/>
        <end position="29"/>
    </location>
</feature>
<proteinExistence type="inferred from homology"/>
<evidence type="ECO:0000256" key="10">
    <source>
        <dbReference type="ARBA" id="ARBA00029409"/>
    </source>
</evidence>
<protein>
    <recommendedName>
        <fullName evidence="4">2-amino-4-hydroxy-6-hydroxymethyldihydropteridine pyrophosphokinase</fullName>
        <ecNumber evidence="3">2.7.6.3</ecNumber>
    </recommendedName>
    <alternativeName>
        <fullName evidence="11">6-hydroxymethyl-7,8-dihydropterin pyrophosphokinase</fullName>
    </alternativeName>
    <alternativeName>
        <fullName evidence="12">7,8-dihydro-6-hydroxymethylpterin-pyrophosphokinase</fullName>
    </alternativeName>
</protein>
<keyword evidence="5 15" id="KW-0808">Transferase</keyword>
<evidence type="ECO:0000256" key="9">
    <source>
        <dbReference type="ARBA" id="ARBA00022909"/>
    </source>
</evidence>
<name>A0ABT1VV97_9PROT</name>
<comment type="caution">
    <text evidence="15">The sequence shown here is derived from an EMBL/GenBank/DDBJ whole genome shotgun (WGS) entry which is preliminary data.</text>
</comment>
<keyword evidence="16" id="KW-1185">Reference proteome</keyword>
<evidence type="ECO:0000256" key="5">
    <source>
        <dbReference type="ARBA" id="ARBA00022679"/>
    </source>
</evidence>
<accession>A0ABT1VV97</accession>
<dbReference type="InterPro" id="IPR000550">
    <property type="entry name" value="Hppk"/>
</dbReference>
<keyword evidence="9" id="KW-0289">Folate biosynthesis</keyword>
<dbReference type="GO" id="GO:0003848">
    <property type="term" value="F:2-amino-4-hydroxy-6-hydroxymethyldihydropteridine diphosphokinase activity"/>
    <property type="evidence" value="ECO:0007669"/>
    <property type="project" value="UniProtKB-EC"/>
</dbReference>
<gene>
    <name evidence="15" type="primary">folK</name>
    <name evidence="15" type="ORF">NFI88_05300</name>
</gene>